<dbReference type="Proteomes" id="UP000807342">
    <property type="component" value="Unassembled WGS sequence"/>
</dbReference>
<evidence type="ECO:0000256" key="1">
    <source>
        <dbReference type="SAM" id="SignalP"/>
    </source>
</evidence>
<protein>
    <recommendedName>
        <fullName evidence="4">DDE Tnp4 domain-containing protein</fullName>
    </recommendedName>
</protein>
<comment type="caution">
    <text evidence="2">The sequence shown here is derived from an EMBL/GenBank/DDBJ whole genome shotgun (WGS) entry which is preliminary data.</text>
</comment>
<evidence type="ECO:0008006" key="4">
    <source>
        <dbReference type="Google" id="ProtNLM"/>
    </source>
</evidence>
<feature type="signal peptide" evidence="1">
    <location>
        <begin position="1"/>
        <end position="18"/>
    </location>
</feature>
<dbReference type="OrthoDB" id="1681765at2759"/>
<evidence type="ECO:0000313" key="3">
    <source>
        <dbReference type="Proteomes" id="UP000807342"/>
    </source>
</evidence>
<feature type="chain" id="PRO_5040249570" description="DDE Tnp4 domain-containing protein" evidence="1">
    <location>
        <begin position="19"/>
        <end position="86"/>
    </location>
</feature>
<keyword evidence="3" id="KW-1185">Reference proteome</keyword>
<keyword evidence="1" id="KW-0732">Signal</keyword>
<gene>
    <name evidence="2" type="ORF">P691DRAFT_675226</name>
</gene>
<name>A0A9P5X6B7_9AGAR</name>
<evidence type="ECO:0000313" key="2">
    <source>
        <dbReference type="EMBL" id="KAF9445623.1"/>
    </source>
</evidence>
<reference evidence="2" key="1">
    <citation type="submission" date="2020-11" db="EMBL/GenBank/DDBJ databases">
        <authorList>
            <consortium name="DOE Joint Genome Institute"/>
            <person name="Ahrendt S."/>
            <person name="Riley R."/>
            <person name="Andreopoulos W."/>
            <person name="Labutti K."/>
            <person name="Pangilinan J."/>
            <person name="Ruiz-Duenas F.J."/>
            <person name="Barrasa J.M."/>
            <person name="Sanchez-Garcia M."/>
            <person name="Camarero S."/>
            <person name="Miyauchi S."/>
            <person name="Serrano A."/>
            <person name="Linde D."/>
            <person name="Babiker R."/>
            <person name="Drula E."/>
            <person name="Ayuso-Fernandez I."/>
            <person name="Pacheco R."/>
            <person name="Padilla G."/>
            <person name="Ferreira P."/>
            <person name="Barriuso J."/>
            <person name="Kellner H."/>
            <person name="Castanera R."/>
            <person name="Alfaro M."/>
            <person name="Ramirez L."/>
            <person name="Pisabarro A.G."/>
            <person name="Kuo A."/>
            <person name="Tritt A."/>
            <person name="Lipzen A."/>
            <person name="He G."/>
            <person name="Yan M."/>
            <person name="Ng V."/>
            <person name="Cullen D."/>
            <person name="Martin F."/>
            <person name="Rosso M.-N."/>
            <person name="Henrissat B."/>
            <person name="Hibbett D."/>
            <person name="Martinez A.T."/>
            <person name="Grigoriev I.V."/>
        </authorList>
    </citation>
    <scope>NUCLEOTIDE SEQUENCE</scope>
    <source>
        <strain evidence="2">MF-IS2</strain>
    </source>
</reference>
<dbReference type="EMBL" id="MU151290">
    <property type="protein sequence ID" value="KAF9445623.1"/>
    <property type="molecule type" value="Genomic_DNA"/>
</dbReference>
<accession>A0A9P5X6B7</accession>
<sequence>MWFLLYINLLSLIDYYDSYFKKILHAFAQPPSYTKYVQIPAPNQDAPVPQLQNNSKLWPFFSHCIGAIDGSHIPLSAKSSTDKEAF</sequence>
<proteinExistence type="predicted"/>
<organism evidence="2 3">
    <name type="scientific">Macrolepiota fuliginosa MF-IS2</name>
    <dbReference type="NCBI Taxonomy" id="1400762"/>
    <lineage>
        <taxon>Eukaryota</taxon>
        <taxon>Fungi</taxon>
        <taxon>Dikarya</taxon>
        <taxon>Basidiomycota</taxon>
        <taxon>Agaricomycotina</taxon>
        <taxon>Agaricomycetes</taxon>
        <taxon>Agaricomycetidae</taxon>
        <taxon>Agaricales</taxon>
        <taxon>Agaricineae</taxon>
        <taxon>Agaricaceae</taxon>
        <taxon>Macrolepiota</taxon>
    </lineage>
</organism>
<dbReference type="AlphaFoldDB" id="A0A9P5X6B7"/>